<evidence type="ECO:0000313" key="2">
    <source>
        <dbReference type="EMBL" id="KAF2234114.1"/>
    </source>
</evidence>
<dbReference type="AlphaFoldDB" id="A0A6A6H7M9"/>
<protein>
    <submittedName>
        <fullName evidence="2">Uncharacterized protein</fullName>
    </submittedName>
</protein>
<name>A0A6A6H7M9_VIRVR</name>
<reference evidence="2" key="1">
    <citation type="journal article" date="2020" name="Stud. Mycol.">
        <title>101 Dothideomycetes genomes: a test case for predicting lifestyles and emergence of pathogens.</title>
        <authorList>
            <person name="Haridas S."/>
            <person name="Albert R."/>
            <person name="Binder M."/>
            <person name="Bloem J."/>
            <person name="Labutti K."/>
            <person name="Salamov A."/>
            <person name="Andreopoulos B."/>
            <person name="Baker S."/>
            <person name="Barry K."/>
            <person name="Bills G."/>
            <person name="Bluhm B."/>
            <person name="Cannon C."/>
            <person name="Castanera R."/>
            <person name="Culley D."/>
            <person name="Daum C."/>
            <person name="Ezra D."/>
            <person name="Gonzalez J."/>
            <person name="Henrissat B."/>
            <person name="Kuo A."/>
            <person name="Liang C."/>
            <person name="Lipzen A."/>
            <person name="Lutzoni F."/>
            <person name="Magnuson J."/>
            <person name="Mondo S."/>
            <person name="Nolan M."/>
            <person name="Ohm R."/>
            <person name="Pangilinan J."/>
            <person name="Park H.-J."/>
            <person name="Ramirez L."/>
            <person name="Alfaro M."/>
            <person name="Sun H."/>
            <person name="Tritt A."/>
            <person name="Yoshinaga Y."/>
            <person name="Zwiers L.-H."/>
            <person name="Turgeon B."/>
            <person name="Goodwin S."/>
            <person name="Spatafora J."/>
            <person name="Crous P."/>
            <person name="Grigoriev I."/>
        </authorList>
    </citation>
    <scope>NUCLEOTIDE SEQUENCE</scope>
    <source>
        <strain evidence="2">Tuck. ex Michener</strain>
    </source>
</reference>
<dbReference type="OrthoDB" id="5419508at2759"/>
<organism evidence="2 3">
    <name type="scientific">Viridothelium virens</name>
    <name type="common">Speckled blister lichen</name>
    <name type="synonym">Trypethelium virens</name>
    <dbReference type="NCBI Taxonomy" id="1048519"/>
    <lineage>
        <taxon>Eukaryota</taxon>
        <taxon>Fungi</taxon>
        <taxon>Dikarya</taxon>
        <taxon>Ascomycota</taxon>
        <taxon>Pezizomycotina</taxon>
        <taxon>Dothideomycetes</taxon>
        <taxon>Dothideomycetes incertae sedis</taxon>
        <taxon>Trypetheliales</taxon>
        <taxon>Trypetheliaceae</taxon>
        <taxon>Viridothelium</taxon>
    </lineage>
</organism>
<evidence type="ECO:0000313" key="3">
    <source>
        <dbReference type="Proteomes" id="UP000800092"/>
    </source>
</evidence>
<keyword evidence="3" id="KW-1185">Reference proteome</keyword>
<dbReference type="Proteomes" id="UP000800092">
    <property type="component" value="Unassembled WGS sequence"/>
</dbReference>
<feature type="compositionally biased region" description="Low complexity" evidence="1">
    <location>
        <begin position="87"/>
        <end position="98"/>
    </location>
</feature>
<feature type="region of interest" description="Disordered" evidence="1">
    <location>
        <begin position="84"/>
        <end position="106"/>
    </location>
</feature>
<accession>A0A6A6H7M9</accession>
<evidence type="ECO:0000256" key="1">
    <source>
        <dbReference type="SAM" id="MobiDB-lite"/>
    </source>
</evidence>
<dbReference type="EMBL" id="ML991801">
    <property type="protein sequence ID" value="KAF2234114.1"/>
    <property type="molecule type" value="Genomic_DNA"/>
</dbReference>
<gene>
    <name evidence="2" type="ORF">EV356DRAFT_577024</name>
</gene>
<proteinExistence type="predicted"/>
<sequence>MEHFCPNPNRVNLRELDLSANAADFFLDFSVPPLLEDEACEIIRKTAMQLAKHEKFTDIWAHKITTDHSHLNWAINRTDRVKRKSIESSSRSRSVSPVKKPKPSCDGPFIENSISEELPEALTKPARRNITHTPSRSRSIHSKNPAVTEMCKTPTVTIAGNLERLWDFEDLYYLTCAKIRTYYDDLRLRLAHFDNFRDVVLHTRGYYCDASSDDNADNEPFTYYDMAYFLARKWTTLQNPSLMHTLDRWIRIKNGPAYPDANPSEIPGLKNTNALHVGGVAALLWDKNEALLDAEKVAEDRWVAERRRQLQQRGSWGPALPCCCEADEGCPCRALCLAQPEEDCLCRVCPAFVALDWEEGFGGRGAGRNTMRVALTFLEGFEMEVGEEEERREKWWRRGWRKVKGWVGRRG</sequence>